<organism evidence="2 3">
    <name type="scientific">Novipirellula rosea</name>
    <dbReference type="NCBI Taxonomy" id="1031540"/>
    <lineage>
        <taxon>Bacteria</taxon>
        <taxon>Pseudomonadati</taxon>
        <taxon>Planctomycetota</taxon>
        <taxon>Planctomycetia</taxon>
        <taxon>Pirellulales</taxon>
        <taxon>Pirellulaceae</taxon>
        <taxon>Novipirellula</taxon>
    </lineage>
</organism>
<reference evidence="3" key="1">
    <citation type="journal article" date="2019" name="Int. J. Syst. Evol. Microbiol.">
        <title>The Global Catalogue of Microorganisms (GCM) 10K type strain sequencing project: providing services to taxonomists for standard genome sequencing and annotation.</title>
        <authorList>
            <consortium name="The Broad Institute Genomics Platform"/>
            <consortium name="The Broad Institute Genome Sequencing Center for Infectious Disease"/>
            <person name="Wu L."/>
            <person name="Ma J."/>
        </authorList>
    </citation>
    <scope>NUCLEOTIDE SEQUENCE [LARGE SCALE GENOMIC DNA]</scope>
    <source>
        <strain evidence="3">JCM 17759</strain>
    </source>
</reference>
<comment type="caution">
    <text evidence="2">The sequence shown here is derived from an EMBL/GenBank/DDBJ whole genome shotgun (WGS) entry which is preliminary data.</text>
</comment>
<keyword evidence="3" id="KW-1185">Reference proteome</keyword>
<protein>
    <recommendedName>
        <fullName evidence="1">DUF6876 domain-containing protein</fullName>
    </recommendedName>
</protein>
<name>A0ABP8NDT2_9BACT</name>
<dbReference type="EMBL" id="BAABGA010000067">
    <property type="protein sequence ID" value="GAA4464155.1"/>
    <property type="molecule type" value="Genomic_DNA"/>
</dbReference>
<dbReference type="Proteomes" id="UP001500840">
    <property type="component" value="Unassembled WGS sequence"/>
</dbReference>
<evidence type="ECO:0000259" key="1">
    <source>
        <dbReference type="Pfam" id="PF21781"/>
    </source>
</evidence>
<sequence>MNNDIPNTPTQRGNRKKQTLTENDLRNFYGDLERFRHPLNRQVIYTPGVQYVAEKGEAYWLIDAIASWIGSEEFNEAAAKDPRINNMHFWTLKLSDGNKASLYAKADSPDLPFIEQAIEFTDFPLQKIDIWAGFDGRHWTLYLPSEH</sequence>
<gene>
    <name evidence="2" type="ORF">GCM10023156_50360</name>
</gene>
<feature type="domain" description="DUF6876" evidence="1">
    <location>
        <begin position="20"/>
        <end position="147"/>
    </location>
</feature>
<accession>A0ABP8NDT2</accession>
<evidence type="ECO:0000313" key="3">
    <source>
        <dbReference type="Proteomes" id="UP001500840"/>
    </source>
</evidence>
<dbReference type="InterPro" id="IPR049241">
    <property type="entry name" value="DUF6876"/>
</dbReference>
<proteinExistence type="predicted"/>
<dbReference type="Pfam" id="PF21781">
    <property type="entry name" value="DUF6876"/>
    <property type="match status" value="1"/>
</dbReference>
<evidence type="ECO:0000313" key="2">
    <source>
        <dbReference type="EMBL" id="GAA4464155.1"/>
    </source>
</evidence>